<dbReference type="RefSeq" id="WP_115082609.1">
    <property type="nucleotide sequence ID" value="NZ_UGTP01000001.1"/>
</dbReference>
<dbReference type="OrthoDB" id="1014446at2"/>
<keyword evidence="1" id="KW-0732">Signal</keyword>
<reference evidence="2 3" key="1">
    <citation type="submission" date="2018-06" db="EMBL/GenBank/DDBJ databases">
        <authorList>
            <consortium name="Pathogen Informatics"/>
            <person name="Doyle S."/>
        </authorList>
    </citation>
    <scope>NUCLEOTIDE SEQUENCE [LARGE SCALE GENOMIC DNA]</scope>
    <source>
        <strain evidence="2 3">NCTC13043</strain>
    </source>
</reference>
<dbReference type="GeneID" id="78569792"/>
<feature type="chain" id="PRO_5016689844" evidence="1">
    <location>
        <begin position="24"/>
        <end position="341"/>
    </location>
</feature>
<sequence>MRSIRTYLKLALLCTVLSGFVGCSNNDDIVPENKNEKLAGPKPAKVVINVIEGHLHGYAAFHENKMYDGVKYMDAPQEFVYTLQGDKWVPDPKNPPYLYAMSYNQMQNSEAAVSIALDIKYYDAAGNLMNGKFIDNGQSEHYQHFFVVKDQKPFPNFDAKLDNPTNQEFMRYDYVDPTPWNETIHSGKAQYNGLKDPLGFKGILSFGYCRQTCNLNIMLMESHNKKTVNLKNLVFKDTWGEPIEAHSKVADWVPTSEQLKNNKWYPTINLPVMVYMDRAELGEGEDNVTLTMTENEVPTSFKRLVSTLKYAFNLTYKQALTELYYRLNGEPAPHDNSGYWF</sequence>
<evidence type="ECO:0000313" key="3">
    <source>
        <dbReference type="Proteomes" id="UP000254235"/>
    </source>
</evidence>
<protein>
    <submittedName>
        <fullName evidence="2">Uncharacterized protein</fullName>
    </submittedName>
</protein>
<proteinExistence type="predicted"/>
<feature type="signal peptide" evidence="1">
    <location>
        <begin position="1"/>
        <end position="23"/>
    </location>
</feature>
<dbReference type="AlphaFoldDB" id="A0A379EXT5"/>
<dbReference type="EMBL" id="UGTP01000001">
    <property type="protein sequence ID" value="SUC11200.1"/>
    <property type="molecule type" value="Genomic_DNA"/>
</dbReference>
<dbReference type="PROSITE" id="PS51257">
    <property type="entry name" value="PROKAR_LIPOPROTEIN"/>
    <property type="match status" value="1"/>
</dbReference>
<organism evidence="2 3">
    <name type="scientific">Prevotella pallens</name>
    <dbReference type="NCBI Taxonomy" id="60133"/>
    <lineage>
        <taxon>Bacteria</taxon>
        <taxon>Pseudomonadati</taxon>
        <taxon>Bacteroidota</taxon>
        <taxon>Bacteroidia</taxon>
        <taxon>Bacteroidales</taxon>
        <taxon>Prevotellaceae</taxon>
        <taxon>Prevotella</taxon>
    </lineage>
</organism>
<dbReference type="Proteomes" id="UP000254235">
    <property type="component" value="Unassembled WGS sequence"/>
</dbReference>
<evidence type="ECO:0000256" key="1">
    <source>
        <dbReference type="SAM" id="SignalP"/>
    </source>
</evidence>
<gene>
    <name evidence="2" type="ORF">NCTC13043_00042</name>
</gene>
<name>A0A379EXT5_9BACT</name>
<accession>A0A379EXT5</accession>
<evidence type="ECO:0000313" key="2">
    <source>
        <dbReference type="EMBL" id="SUC11200.1"/>
    </source>
</evidence>